<evidence type="ECO:0000256" key="1">
    <source>
        <dbReference type="ARBA" id="ARBA00006814"/>
    </source>
</evidence>
<name>A0A519BFI9_ACIG2</name>
<dbReference type="EMBL" id="SGBC01000003">
    <property type="protein sequence ID" value="RZD16032.1"/>
    <property type="molecule type" value="Genomic_DNA"/>
</dbReference>
<dbReference type="SUPFAM" id="SSF53163">
    <property type="entry name" value="HybD-like"/>
    <property type="match status" value="1"/>
</dbReference>
<dbReference type="Gene3D" id="3.40.50.1450">
    <property type="entry name" value="HybD-like"/>
    <property type="match status" value="1"/>
</dbReference>
<keyword evidence="2 5" id="KW-0645">Protease</keyword>
<evidence type="ECO:0000256" key="2">
    <source>
        <dbReference type="ARBA" id="ARBA00022670"/>
    </source>
</evidence>
<dbReference type="GO" id="GO:0008047">
    <property type="term" value="F:enzyme activator activity"/>
    <property type="evidence" value="ECO:0007669"/>
    <property type="project" value="InterPro"/>
</dbReference>
<dbReference type="InterPro" id="IPR000671">
    <property type="entry name" value="Peptidase_A31"/>
</dbReference>
<protein>
    <submittedName>
        <fullName evidence="5">Hydrogenase maturation protease</fullName>
    </submittedName>
</protein>
<gene>
    <name evidence="5" type="ORF">EVJ46_07510</name>
</gene>
<dbReference type="PRINTS" id="PR00446">
    <property type="entry name" value="HYDRGNUPTAKE"/>
</dbReference>
<dbReference type="AlphaFoldDB" id="A0A519BFI9"/>
<evidence type="ECO:0000313" key="5">
    <source>
        <dbReference type="EMBL" id="RZD16032.1"/>
    </source>
</evidence>
<dbReference type="PANTHER" id="PTHR30302">
    <property type="entry name" value="HYDROGENASE 1 MATURATION PROTEASE"/>
    <property type="match status" value="1"/>
</dbReference>
<accession>A0A519BFI9</accession>
<reference evidence="5 6" key="1">
    <citation type="journal article" date="2019" name="ISME J.">
        <title>Insights into ecological role of a new deltaproteobacterial order Candidatus Acidulodesulfobacterales by metagenomics and metatranscriptomics.</title>
        <authorList>
            <person name="Tan S."/>
            <person name="Liu J."/>
            <person name="Fang Y."/>
            <person name="Hedlund B.P."/>
            <person name="Lian Z.H."/>
            <person name="Huang L.Y."/>
            <person name="Li J.T."/>
            <person name="Huang L.N."/>
            <person name="Li W.J."/>
            <person name="Jiang H.C."/>
            <person name="Dong H.L."/>
            <person name="Shu W.S."/>
        </authorList>
    </citation>
    <scope>NUCLEOTIDE SEQUENCE [LARGE SCALE GENOMIC DNA]</scope>
    <source>
        <strain evidence="5">AP2</strain>
    </source>
</reference>
<dbReference type="GO" id="GO:0004190">
    <property type="term" value="F:aspartic-type endopeptidase activity"/>
    <property type="evidence" value="ECO:0007669"/>
    <property type="project" value="UniProtKB-KW"/>
</dbReference>
<evidence type="ECO:0000256" key="3">
    <source>
        <dbReference type="ARBA" id="ARBA00022750"/>
    </source>
</evidence>
<organism evidence="5 6">
    <name type="scientific">Acididesulfobacter guangdongensis</name>
    <dbReference type="NCBI Taxonomy" id="2597225"/>
    <lineage>
        <taxon>Bacteria</taxon>
        <taxon>Deltaproteobacteria</taxon>
        <taxon>Candidatus Acidulodesulfobacterales</taxon>
        <taxon>Candidatus Acididesulfobacter</taxon>
    </lineage>
</organism>
<proteinExistence type="inferred from homology"/>
<evidence type="ECO:0000256" key="4">
    <source>
        <dbReference type="ARBA" id="ARBA00022801"/>
    </source>
</evidence>
<dbReference type="PANTHER" id="PTHR30302:SF1">
    <property type="entry name" value="HYDROGENASE 2 MATURATION PROTEASE"/>
    <property type="match status" value="1"/>
</dbReference>
<evidence type="ECO:0000313" key="6">
    <source>
        <dbReference type="Proteomes" id="UP000316562"/>
    </source>
</evidence>
<comment type="similarity">
    <text evidence="1">Belongs to the peptidase A31 family.</text>
</comment>
<dbReference type="Pfam" id="PF01750">
    <property type="entry name" value="HycI"/>
    <property type="match status" value="1"/>
</dbReference>
<keyword evidence="4" id="KW-0378">Hydrolase</keyword>
<comment type="caution">
    <text evidence="5">The sequence shown here is derived from an EMBL/GenBank/DDBJ whole genome shotgun (WGS) entry which is preliminary data.</text>
</comment>
<dbReference type="CDD" id="cd06062">
    <property type="entry name" value="H2MP_MemB-H2up"/>
    <property type="match status" value="1"/>
</dbReference>
<dbReference type="GO" id="GO:0016485">
    <property type="term" value="P:protein processing"/>
    <property type="evidence" value="ECO:0007669"/>
    <property type="project" value="TreeGrafter"/>
</dbReference>
<dbReference type="Proteomes" id="UP000316562">
    <property type="component" value="Unassembled WGS sequence"/>
</dbReference>
<sequence length="159" mass="17479">MVGVIGIGNILLQDEGFGVHVINFLNKNYSFNSAEVQLIDGSTMGYGLFDTILNLETAIIIDALKTDDKPGSIYKFHDGDLPANLMKKTAHEVEFIDVITMCGLTGFTPKLIFFAVVPQNCDNVSMELTEPLKLCIPSVADDILKELGLFNITPLRNKQ</sequence>
<dbReference type="InterPro" id="IPR023430">
    <property type="entry name" value="Pept_HybD-like_dom_sf"/>
</dbReference>
<keyword evidence="3" id="KW-0064">Aspartyl protease</keyword>
<dbReference type="NCBIfam" id="TIGR00072">
    <property type="entry name" value="hydrog_prot"/>
    <property type="match status" value="1"/>
</dbReference>